<proteinExistence type="predicted"/>
<dbReference type="Proteomes" id="UP001575181">
    <property type="component" value="Unassembled WGS sequence"/>
</dbReference>
<dbReference type="RefSeq" id="WP_373654708.1">
    <property type="nucleotide sequence ID" value="NZ_JBGUAW010000002.1"/>
</dbReference>
<sequence length="65" mass="7215">MDSTPARMIEDEFGGCRALTPEQIPTLLAQASERGMLDVTVEYVEYRRPDLGEAIRSNLGGQTEE</sequence>
<protein>
    <submittedName>
        <fullName evidence="1">Uncharacterized protein</fullName>
    </submittedName>
</protein>
<evidence type="ECO:0000313" key="1">
    <source>
        <dbReference type="EMBL" id="MFA9459927.1"/>
    </source>
</evidence>
<reference evidence="1 2" key="1">
    <citation type="submission" date="2024-08" db="EMBL/GenBank/DDBJ databases">
        <title>Whole-genome sequencing of halo(alkali)philic microorganisms from hypersaline lakes.</title>
        <authorList>
            <person name="Sorokin D.Y."/>
            <person name="Merkel A.Y."/>
            <person name="Messina E."/>
            <person name="Yakimov M."/>
        </authorList>
    </citation>
    <scope>NUCLEOTIDE SEQUENCE [LARGE SCALE GENOMIC DNA]</scope>
    <source>
        <strain evidence="1 2">Cl-TMA</strain>
    </source>
</reference>
<organism evidence="1 2">
    <name type="scientific">Thiohalorhabdus methylotrophus</name>
    <dbReference type="NCBI Taxonomy" id="3242694"/>
    <lineage>
        <taxon>Bacteria</taxon>
        <taxon>Pseudomonadati</taxon>
        <taxon>Pseudomonadota</taxon>
        <taxon>Gammaproteobacteria</taxon>
        <taxon>Thiohalorhabdales</taxon>
        <taxon>Thiohalorhabdaceae</taxon>
        <taxon>Thiohalorhabdus</taxon>
    </lineage>
</organism>
<gene>
    <name evidence="1" type="ORF">ACERLL_03715</name>
</gene>
<accession>A0ABV4TRN0</accession>
<evidence type="ECO:0000313" key="2">
    <source>
        <dbReference type="Proteomes" id="UP001575181"/>
    </source>
</evidence>
<comment type="caution">
    <text evidence="1">The sequence shown here is derived from an EMBL/GenBank/DDBJ whole genome shotgun (WGS) entry which is preliminary data.</text>
</comment>
<keyword evidence="2" id="KW-1185">Reference proteome</keyword>
<dbReference type="EMBL" id="JBGUAW010000002">
    <property type="protein sequence ID" value="MFA9459927.1"/>
    <property type="molecule type" value="Genomic_DNA"/>
</dbReference>
<name>A0ABV4TRN0_9GAMM</name>